<dbReference type="SUPFAM" id="SSF52266">
    <property type="entry name" value="SGNH hydrolase"/>
    <property type="match status" value="1"/>
</dbReference>
<dbReference type="GO" id="GO:0016788">
    <property type="term" value="F:hydrolase activity, acting on ester bonds"/>
    <property type="evidence" value="ECO:0007669"/>
    <property type="project" value="UniProtKB-ARBA"/>
</dbReference>
<dbReference type="EMBL" id="CP003364">
    <property type="protein sequence ID" value="AGA28481.1"/>
    <property type="molecule type" value="Genomic_DNA"/>
</dbReference>
<dbReference type="AlphaFoldDB" id="L0DIL0"/>
<dbReference type="Gene3D" id="2.60.120.260">
    <property type="entry name" value="Galactose-binding domain-like"/>
    <property type="match status" value="1"/>
</dbReference>
<evidence type="ECO:0000256" key="1">
    <source>
        <dbReference type="SAM" id="SignalP"/>
    </source>
</evidence>
<dbReference type="OrthoDB" id="5624617at2"/>
<dbReference type="Gene3D" id="3.40.50.1110">
    <property type="entry name" value="SGNH hydrolase"/>
    <property type="match status" value="1"/>
</dbReference>
<sequence>MTTSCRLASALLVLLTLPPGLSKAQEVQWRDAASFAIEGKGWAKTEGPFVRLPDSAKNKVSPTAWQLSKESAGICIRFVTDAAAVSVRWSLTSGSLEMPHMPATGVSGVDLYARSANGAWRFIGNGRPHKQDGNLAKFDFTDGGKPGRECLLYLPTYNGTKSLEIGVPPSAHLEAAAPRPEGRSRPIVVYGTSIVQGGCASRPGMIWTAILGRLLDRPVINLGFSSAGTMEPPVAEPLAELDAAAYVIDCIWNMSEDPALYLDHVTRLVQTIRKAHPTTPIIFVGQSQMRPEAHPTKATLGQEAAVRSLQEEGVKGLFIVPGKDLIGDDGEGTVDGVHLNDLGMDRQARCLFPIVRKAVNGPEDSDRPEDKTSAR</sequence>
<evidence type="ECO:0000313" key="4">
    <source>
        <dbReference type="EMBL" id="AGA28481.1"/>
    </source>
</evidence>
<dbReference type="STRING" id="886293.Sinac_4282"/>
<dbReference type="Pfam" id="PF14607">
    <property type="entry name" value="GxDLY"/>
    <property type="match status" value="1"/>
</dbReference>
<dbReference type="RefSeq" id="WP_015247606.1">
    <property type="nucleotide sequence ID" value="NC_019892.1"/>
</dbReference>
<dbReference type="Proteomes" id="UP000010798">
    <property type="component" value="Chromosome"/>
</dbReference>
<dbReference type="eggNOG" id="COG2755">
    <property type="taxonomic scope" value="Bacteria"/>
</dbReference>
<feature type="domain" description="SGNH hydrolase-type esterase N-terminal" evidence="3">
    <location>
        <begin position="27"/>
        <end position="172"/>
    </location>
</feature>
<accession>L0DIL0</accession>
<feature type="signal peptide" evidence="1">
    <location>
        <begin position="1"/>
        <end position="24"/>
    </location>
</feature>
<dbReference type="HOGENOM" id="CLU_064662_0_0_0"/>
<dbReference type="KEGG" id="saci:Sinac_4282"/>
<dbReference type="InterPro" id="IPR036514">
    <property type="entry name" value="SGNH_hydro_sf"/>
</dbReference>
<keyword evidence="1" id="KW-0732">Signal</keyword>
<proteinExistence type="predicted"/>
<organism evidence="4 5">
    <name type="scientific">Singulisphaera acidiphila (strain ATCC BAA-1392 / DSM 18658 / VKM B-2454 / MOB10)</name>
    <dbReference type="NCBI Taxonomy" id="886293"/>
    <lineage>
        <taxon>Bacteria</taxon>
        <taxon>Pseudomonadati</taxon>
        <taxon>Planctomycetota</taxon>
        <taxon>Planctomycetia</taxon>
        <taxon>Isosphaerales</taxon>
        <taxon>Isosphaeraceae</taxon>
        <taxon>Singulisphaera</taxon>
    </lineage>
</organism>
<gene>
    <name evidence="4" type="ordered locus">Sinac_4282</name>
</gene>
<dbReference type="Pfam" id="PF14606">
    <property type="entry name" value="Lipase_GDSL_3"/>
    <property type="match status" value="1"/>
</dbReference>
<name>L0DIL0_SINAD</name>
<evidence type="ECO:0000259" key="3">
    <source>
        <dbReference type="Pfam" id="PF14607"/>
    </source>
</evidence>
<dbReference type="InterPro" id="IPR013830">
    <property type="entry name" value="SGNH_hydro"/>
</dbReference>
<feature type="chain" id="PRO_5003940844" evidence="1">
    <location>
        <begin position="25"/>
        <end position="375"/>
    </location>
</feature>
<reference evidence="4 5" key="1">
    <citation type="submission" date="2012-02" db="EMBL/GenBank/DDBJ databases">
        <title>Complete sequence of chromosome of Singulisphaera acidiphila DSM 18658.</title>
        <authorList>
            <consortium name="US DOE Joint Genome Institute (JGI-PGF)"/>
            <person name="Lucas S."/>
            <person name="Copeland A."/>
            <person name="Lapidus A."/>
            <person name="Glavina del Rio T."/>
            <person name="Dalin E."/>
            <person name="Tice H."/>
            <person name="Bruce D."/>
            <person name="Goodwin L."/>
            <person name="Pitluck S."/>
            <person name="Peters L."/>
            <person name="Ovchinnikova G."/>
            <person name="Chertkov O."/>
            <person name="Kyrpides N."/>
            <person name="Mavromatis K."/>
            <person name="Ivanova N."/>
            <person name="Brettin T."/>
            <person name="Detter J.C."/>
            <person name="Han C."/>
            <person name="Larimer F."/>
            <person name="Land M."/>
            <person name="Hauser L."/>
            <person name="Markowitz V."/>
            <person name="Cheng J.-F."/>
            <person name="Hugenholtz P."/>
            <person name="Woyke T."/>
            <person name="Wu D."/>
            <person name="Tindall B."/>
            <person name="Pomrenke H."/>
            <person name="Brambilla E."/>
            <person name="Klenk H.-P."/>
            <person name="Eisen J.A."/>
        </authorList>
    </citation>
    <scope>NUCLEOTIDE SEQUENCE [LARGE SCALE GENOMIC DNA]</scope>
    <source>
        <strain evidence="5">ATCC BAA-1392 / DSM 18658 / VKM B-2454 / MOB10</strain>
    </source>
</reference>
<evidence type="ECO:0000313" key="5">
    <source>
        <dbReference type="Proteomes" id="UP000010798"/>
    </source>
</evidence>
<feature type="domain" description="SGNH hydrolase-type esterase" evidence="2">
    <location>
        <begin position="185"/>
        <end position="356"/>
    </location>
</feature>
<keyword evidence="5" id="KW-1185">Reference proteome</keyword>
<dbReference type="InterPro" id="IPR032740">
    <property type="entry name" value="GxDLY"/>
</dbReference>
<protein>
    <submittedName>
        <fullName evidence="4">Lysophospholipase L1-like esterase</fullName>
    </submittedName>
</protein>
<evidence type="ECO:0000259" key="2">
    <source>
        <dbReference type="Pfam" id="PF14606"/>
    </source>
</evidence>